<proteinExistence type="predicted"/>
<reference evidence="2" key="1">
    <citation type="submission" date="2022-06" db="EMBL/GenBank/DDBJ databases">
        <title>Complete genome sequences of two strains of the flax pathogen Septoria linicola.</title>
        <authorList>
            <person name="Lapalu N."/>
            <person name="Simon A."/>
            <person name="Demenou B."/>
            <person name="Paumier D."/>
            <person name="Guillot M.-P."/>
            <person name="Gout L."/>
            <person name="Valade R."/>
        </authorList>
    </citation>
    <scope>NUCLEOTIDE SEQUENCE</scope>
    <source>
        <strain evidence="2">SE15195</strain>
    </source>
</reference>
<dbReference type="EMBL" id="CP099424">
    <property type="protein sequence ID" value="USW55082.1"/>
    <property type="molecule type" value="Genomic_DNA"/>
</dbReference>
<keyword evidence="3" id="KW-1185">Reference proteome</keyword>
<name>A0A9Q9EM29_9PEZI</name>
<organism evidence="2 3">
    <name type="scientific">Septoria linicola</name>
    <dbReference type="NCBI Taxonomy" id="215465"/>
    <lineage>
        <taxon>Eukaryota</taxon>
        <taxon>Fungi</taxon>
        <taxon>Dikarya</taxon>
        <taxon>Ascomycota</taxon>
        <taxon>Pezizomycotina</taxon>
        <taxon>Dothideomycetes</taxon>
        <taxon>Dothideomycetidae</taxon>
        <taxon>Mycosphaerellales</taxon>
        <taxon>Mycosphaerellaceae</taxon>
        <taxon>Septoria</taxon>
    </lineage>
</organism>
<protein>
    <submittedName>
        <fullName evidence="2">Uncharacterized protein</fullName>
    </submittedName>
</protein>
<evidence type="ECO:0000313" key="3">
    <source>
        <dbReference type="Proteomes" id="UP001056384"/>
    </source>
</evidence>
<dbReference type="Proteomes" id="UP001056384">
    <property type="component" value="Chromosome 7"/>
</dbReference>
<gene>
    <name evidence="2" type="ORF">Slin15195_G084010</name>
</gene>
<dbReference type="AlphaFoldDB" id="A0A9Q9EM29"/>
<accession>A0A9Q9EM29</accession>
<evidence type="ECO:0000256" key="1">
    <source>
        <dbReference type="SAM" id="MobiDB-lite"/>
    </source>
</evidence>
<evidence type="ECO:0000313" key="2">
    <source>
        <dbReference type="EMBL" id="USW55082.1"/>
    </source>
</evidence>
<feature type="region of interest" description="Disordered" evidence="1">
    <location>
        <begin position="1"/>
        <end position="23"/>
    </location>
</feature>
<sequence>MSLRNFLGNPSNPANSSNPIRTQNRIVPRITSLPVSGSAVSHRAKGRRLKTVQDYTLPGEDDTPFQHLPTERFRRHVFDIVVERLRSSNMNVAAVSEYALRFLLPQSANPAAKSDWHRLLEYPMLLPDINLKALLHMKTSDANSPPHTPCSTVYYVRSLPITVRVLLQVIQVLQERNYKFDELDHWQRMVSHITGLDVTVYLRYIGMSSKVSPWQRHATDLVQRTNEVYGIFMQILAEIDTMAVTACSVYSFPSAATKALRAPDGSLLPVDTSMIDIKESSLIALFGKPTLLNRQPGGYHTSYEPEDKDLVLFHNLHTSGFKGLEQLVDSARAVDYVGSDYQPIQDSTRSIVNRWMRDVCQFGRGHDVELGTDAIPVTDEMEVTWAKQATPATVHGHVLLLFIGDYCPLEAILNPANFWDQPARAVMYLKNTLSRYLALEKDSTSPQVVWNAALIMQLAEAGLLPWVDYQYTPKRRPLREESAELLRQNLSALRPLIVPTFEGNVCMIVRNNFVGIYREKGVLLGMVGRPEIQYFTDSGEIRNKGNKAIVAEHPIYNLLRTQAYSASHILIEHSLISRWLVLYRESVHGSQLHGVESFQLEQVERAASHGGCIIKMNFAPLP</sequence>
<feature type="compositionally biased region" description="Low complexity" evidence="1">
    <location>
        <begin position="9"/>
        <end position="19"/>
    </location>
</feature>